<proteinExistence type="predicted"/>
<evidence type="ECO:0000259" key="1">
    <source>
        <dbReference type="Pfam" id="PF20478"/>
    </source>
</evidence>
<gene>
    <name evidence="2" type="ORF">CAPTEDRAFT_198930</name>
</gene>
<dbReference type="InterPro" id="IPR046815">
    <property type="entry name" value="P2RX7_C"/>
</dbReference>
<protein>
    <recommendedName>
        <fullName evidence="1">P2X purinoreceptor 7 intracellular domain-containing protein</fullName>
    </recommendedName>
</protein>
<reference evidence="3" key="3">
    <citation type="submission" date="2015-06" db="UniProtKB">
        <authorList>
            <consortium name="EnsemblMetazoa"/>
        </authorList>
    </citation>
    <scope>IDENTIFICATION</scope>
</reference>
<dbReference type="HOGENOM" id="CLU_2148213_0_0_1"/>
<evidence type="ECO:0000313" key="3">
    <source>
        <dbReference type="EnsemblMetazoa" id="CapteP198930"/>
    </source>
</evidence>
<name>R7V0V7_CAPTE</name>
<keyword evidence="4" id="KW-1185">Reference proteome</keyword>
<dbReference type="EnsemblMetazoa" id="CapteT198930">
    <property type="protein sequence ID" value="CapteP198930"/>
    <property type="gene ID" value="CapteG198930"/>
</dbReference>
<dbReference type="PANTHER" id="PTHR36981">
    <property type="entry name" value="ZGC:195170"/>
    <property type="match status" value="1"/>
</dbReference>
<evidence type="ECO:0000313" key="2">
    <source>
        <dbReference type="EMBL" id="ELU09326.1"/>
    </source>
</evidence>
<dbReference type="AlphaFoldDB" id="R7V0V7"/>
<organism evidence="2">
    <name type="scientific">Capitella teleta</name>
    <name type="common">Polychaete worm</name>
    <dbReference type="NCBI Taxonomy" id="283909"/>
    <lineage>
        <taxon>Eukaryota</taxon>
        <taxon>Metazoa</taxon>
        <taxon>Spiralia</taxon>
        <taxon>Lophotrochozoa</taxon>
        <taxon>Annelida</taxon>
        <taxon>Polychaeta</taxon>
        <taxon>Sedentaria</taxon>
        <taxon>Scolecida</taxon>
        <taxon>Capitellidae</taxon>
        <taxon>Capitella</taxon>
    </lineage>
</organism>
<dbReference type="Proteomes" id="UP000014760">
    <property type="component" value="Unassembled WGS sequence"/>
</dbReference>
<sequence>MDDWNISNLDNRSYRCAAYRQFTWWVYAVLGARIRRVVPACAVNAIRKAFPEGVSRSTSFTTTQVDVKKAMKAWLRGAPDRHGGRQRPTTSKRLASEAARAAIFEFSSHLVC</sequence>
<dbReference type="EMBL" id="AMQN01006416">
    <property type="status" value="NOT_ANNOTATED_CDS"/>
    <property type="molecule type" value="Genomic_DNA"/>
</dbReference>
<accession>R7V0V7</accession>
<reference evidence="2 4" key="2">
    <citation type="journal article" date="2013" name="Nature">
        <title>Insights into bilaterian evolution from three spiralian genomes.</title>
        <authorList>
            <person name="Simakov O."/>
            <person name="Marletaz F."/>
            <person name="Cho S.J."/>
            <person name="Edsinger-Gonzales E."/>
            <person name="Havlak P."/>
            <person name="Hellsten U."/>
            <person name="Kuo D.H."/>
            <person name="Larsson T."/>
            <person name="Lv J."/>
            <person name="Arendt D."/>
            <person name="Savage R."/>
            <person name="Osoegawa K."/>
            <person name="de Jong P."/>
            <person name="Grimwood J."/>
            <person name="Chapman J.A."/>
            <person name="Shapiro H."/>
            <person name="Aerts A."/>
            <person name="Otillar R.P."/>
            <person name="Terry A.Y."/>
            <person name="Boore J.L."/>
            <person name="Grigoriev I.V."/>
            <person name="Lindberg D.R."/>
            <person name="Seaver E.C."/>
            <person name="Weisblat D.A."/>
            <person name="Putnam N.H."/>
            <person name="Rokhsar D.S."/>
        </authorList>
    </citation>
    <scope>NUCLEOTIDE SEQUENCE</scope>
    <source>
        <strain evidence="2 4">I ESC-2004</strain>
    </source>
</reference>
<feature type="domain" description="P2X purinoreceptor 7 intracellular" evidence="1">
    <location>
        <begin position="11"/>
        <end position="60"/>
    </location>
</feature>
<dbReference type="EMBL" id="KB298315">
    <property type="protein sequence ID" value="ELU09326.1"/>
    <property type="molecule type" value="Genomic_DNA"/>
</dbReference>
<dbReference type="EMBL" id="AMQN01006417">
    <property type="status" value="NOT_ANNOTATED_CDS"/>
    <property type="molecule type" value="Genomic_DNA"/>
</dbReference>
<dbReference type="Pfam" id="PF20478">
    <property type="entry name" value="P2RX7_C"/>
    <property type="match status" value="1"/>
</dbReference>
<reference evidence="4" key="1">
    <citation type="submission" date="2012-12" db="EMBL/GenBank/DDBJ databases">
        <authorList>
            <person name="Hellsten U."/>
            <person name="Grimwood J."/>
            <person name="Chapman J.A."/>
            <person name="Shapiro H."/>
            <person name="Aerts A."/>
            <person name="Otillar R.P."/>
            <person name="Terry A.Y."/>
            <person name="Boore J.L."/>
            <person name="Simakov O."/>
            <person name="Marletaz F."/>
            <person name="Cho S.-J."/>
            <person name="Edsinger-Gonzales E."/>
            <person name="Havlak P."/>
            <person name="Kuo D.-H."/>
            <person name="Larsson T."/>
            <person name="Lv J."/>
            <person name="Arendt D."/>
            <person name="Savage R."/>
            <person name="Osoegawa K."/>
            <person name="de Jong P."/>
            <person name="Lindberg D.R."/>
            <person name="Seaver E.C."/>
            <person name="Weisblat D.A."/>
            <person name="Putnam N.H."/>
            <person name="Grigoriev I.V."/>
            <person name="Rokhsar D.S."/>
        </authorList>
    </citation>
    <scope>NUCLEOTIDE SEQUENCE</scope>
    <source>
        <strain evidence="4">I ESC-2004</strain>
    </source>
</reference>
<dbReference type="OrthoDB" id="6136819at2759"/>
<evidence type="ECO:0000313" key="4">
    <source>
        <dbReference type="Proteomes" id="UP000014760"/>
    </source>
</evidence>